<dbReference type="Pfam" id="PF08241">
    <property type="entry name" value="Methyltransf_11"/>
    <property type="match status" value="1"/>
</dbReference>
<dbReference type="Proteomes" id="UP001500305">
    <property type="component" value="Unassembled WGS sequence"/>
</dbReference>
<comment type="caution">
    <text evidence="5">The sequence shown here is derived from an EMBL/GenBank/DDBJ whole genome shotgun (WGS) entry which is preliminary data.</text>
</comment>
<feature type="domain" description="Methyltransferase type 11" evidence="4">
    <location>
        <begin position="50"/>
        <end position="139"/>
    </location>
</feature>
<evidence type="ECO:0000313" key="5">
    <source>
        <dbReference type="EMBL" id="GAA2262345.1"/>
    </source>
</evidence>
<keyword evidence="1" id="KW-0489">Methyltransferase</keyword>
<protein>
    <recommendedName>
        <fullName evidence="4">Methyltransferase type 11 domain-containing protein</fullName>
    </recommendedName>
</protein>
<dbReference type="EMBL" id="BAAATR010000027">
    <property type="protein sequence ID" value="GAA2262345.1"/>
    <property type="molecule type" value="Genomic_DNA"/>
</dbReference>
<keyword evidence="2" id="KW-0808">Transferase</keyword>
<evidence type="ECO:0000256" key="2">
    <source>
        <dbReference type="ARBA" id="ARBA00022679"/>
    </source>
</evidence>
<dbReference type="SUPFAM" id="SSF53335">
    <property type="entry name" value="S-adenosyl-L-methionine-dependent methyltransferases"/>
    <property type="match status" value="1"/>
</dbReference>
<dbReference type="CDD" id="cd02440">
    <property type="entry name" value="AdoMet_MTases"/>
    <property type="match status" value="1"/>
</dbReference>
<dbReference type="InterPro" id="IPR029063">
    <property type="entry name" value="SAM-dependent_MTases_sf"/>
</dbReference>
<accession>A0ABN3ELY5</accession>
<keyword evidence="3" id="KW-0949">S-adenosyl-L-methionine</keyword>
<name>A0ABN3ELY5_9ACTN</name>
<proteinExistence type="predicted"/>
<dbReference type="Gene3D" id="3.40.50.150">
    <property type="entry name" value="Vaccinia Virus protein VP39"/>
    <property type="match status" value="1"/>
</dbReference>
<evidence type="ECO:0000256" key="1">
    <source>
        <dbReference type="ARBA" id="ARBA00022603"/>
    </source>
</evidence>
<evidence type="ECO:0000259" key="4">
    <source>
        <dbReference type="Pfam" id="PF08241"/>
    </source>
</evidence>
<gene>
    <name evidence="5" type="ORF">GCM10010430_53460</name>
</gene>
<reference evidence="5 6" key="1">
    <citation type="journal article" date="2019" name="Int. J. Syst. Evol. Microbiol.">
        <title>The Global Catalogue of Microorganisms (GCM) 10K type strain sequencing project: providing services to taxonomists for standard genome sequencing and annotation.</title>
        <authorList>
            <consortium name="The Broad Institute Genomics Platform"/>
            <consortium name="The Broad Institute Genome Sequencing Center for Infectious Disease"/>
            <person name="Wu L."/>
            <person name="Ma J."/>
        </authorList>
    </citation>
    <scope>NUCLEOTIDE SEQUENCE [LARGE SCALE GENOMIC DNA]</scope>
    <source>
        <strain evidence="5 6">JCM 7356</strain>
    </source>
</reference>
<dbReference type="PANTHER" id="PTHR43464:SF19">
    <property type="entry name" value="UBIQUINONE BIOSYNTHESIS O-METHYLTRANSFERASE, MITOCHONDRIAL"/>
    <property type="match status" value="1"/>
</dbReference>
<dbReference type="InterPro" id="IPR013216">
    <property type="entry name" value="Methyltransf_11"/>
</dbReference>
<keyword evidence="6" id="KW-1185">Reference proteome</keyword>
<dbReference type="PANTHER" id="PTHR43464">
    <property type="entry name" value="METHYLTRANSFERASE"/>
    <property type="match status" value="1"/>
</dbReference>
<evidence type="ECO:0000313" key="6">
    <source>
        <dbReference type="Proteomes" id="UP001500305"/>
    </source>
</evidence>
<evidence type="ECO:0000256" key="3">
    <source>
        <dbReference type="ARBA" id="ARBA00022691"/>
    </source>
</evidence>
<organism evidence="5 6">
    <name type="scientific">Kitasatospora cystarginea</name>
    <dbReference type="NCBI Taxonomy" id="58350"/>
    <lineage>
        <taxon>Bacteria</taxon>
        <taxon>Bacillati</taxon>
        <taxon>Actinomycetota</taxon>
        <taxon>Actinomycetes</taxon>
        <taxon>Kitasatosporales</taxon>
        <taxon>Streptomycetaceae</taxon>
        <taxon>Kitasatospora</taxon>
    </lineage>
</organism>
<sequence>MNGGMETRPQGAAGYREQAAQLIEQYESVHFEQVHEQVLHLLPPAPARVLEVGAGTGRDAAALAGLGHSVLAVDPTVELRVHECPGLSWLADSLPGLALVEGEFDLVMLTAVWMHLDPAERARAMARIAGLLAPGGRVMLLLRRGPVPDGRRMFPVPVDETARLAGEFGLVEVCRSDRADRHGRGGVGWTHLVLDLKSASSFMMDA</sequence>